<organism evidence="1 2">
    <name type="scientific">Neobacillus piezotolerans</name>
    <dbReference type="NCBI Taxonomy" id="2259171"/>
    <lineage>
        <taxon>Bacteria</taxon>
        <taxon>Bacillati</taxon>
        <taxon>Bacillota</taxon>
        <taxon>Bacilli</taxon>
        <taxon>Bacillales</taxon>
        <taxon>Bacillaceae</taxon>
        <taxon>Neobacillus</taxon>
    </lineage>
</organism>
<proteinExistence type="predicted"/>
<keyword evidence="2" id="KW-1185">Reference proteome</keyword>
<accession>A0A3D8GTZ7</accession>
<comment type="caution">
    <text evidence="1">The sequence shown here is derived from an EMBL/GenBank/DDBJ whole genome shotgun (WGS) entry which is preliminary data.</text>
</comment>
<evidence type="ECO:0000313" key="2">
    <source>
        <dbReference type="Proteomes" id="UP000257144"/>
    </source>
</evidence>
<dbReference type="RefSeq" id="WP_115451492.1">
    <property type="nucleotide sequence ID" value="NZ_QNQT01000002.1"/>
</dbReference>
<sequence>MVIQANMSPVGIVDVWGEMASIFKKHNIPLTKQSLEEIVEGNALSLLLKELNAAVGSSTSTCIEGG</sequence>
<protein>
    <submittedName>
        <fullName evidence="1">Uncharacterized protein</fullName>
    </submittedName>
</protein>
<dbReference type="AlphaFoldDB" id="A0A3D8GTZ7"/>
<reference evidence="1 2" key="1">
    <citation type="submission" date="2018-07" db="EMBL/GenBank/DDBJ databases">
        <title>Bacillus sp. YLB-04 draft genome sequence.</title>
        <authorList>
            <person name="Yu L."/>
            <person name="Tang X."/>
        </authorList>
    </citation>
    <scope>NUCLEOTIDE SEQUENCE [LARGE SCALE GENOMIC DNA]</scope>
    <source>
        <strain evidence="1 2">YLB-04</strain>
    </source>
</reference>
<dbReference type="EMBL" id="QNQT01000002">
    <property type="protein sequence ID" value="RDU37822.1"/>
    <property type="molecule type" value="Genomic_DNA"/>
</dbReference>
<dbReference type="OrthoDB" id="2897031at2"/>
<gene>
    <name evidence="1" type="ORF">DRW41_08365</name>
</gene>
<name>A0A3D8GTZ7_9BACI</name>
<evidence type="ECO:0000313" key="1">
    <source>
        <dbReference type="EMBL" id="RDU37822.1"/>
    </source>
</evidence>
<dbReference type="Proteomes" id="UP000257144">
    <property type="component" value="Unassembled WGS sequence"/>
</dbReference>